<reference evidence="3" key="1">
    <citation type="submission" date="2015-01" db="EMBL/GenBank/DDBJ databases">
        <authorList>
            <person name="Aksoy S."/>
            <person name="Warren W."/>
            <person name="Wilson R.K."/>
        </authorList>
    </citation>
    <scope>NUCLEOTIDE SEQUENCE [LARGE SCALE GENOMIC DNA]</scope>
    <source>
        <strain evidence="3">IAEA</strain>
    </source>
</reference>
<dbReference type="EnsemblMetazoa" id="GPPI043288-RA">
    <property type="protein sequence ID" value="GPPI043288-PA"/>
    <property type="gene ID" value="GPPI043288"/>
</dbReference>
<dbReference type="VEuPathDB" id="VectorBase:GPPI043288"/>
<name>A0A1B0BX94_9MUSC</name>
<protein>
    <submittedName>
        <fullName evidence="2">Uncharacterized protein</fullName>
    </submittedName>
</protein>
<keyword evidence="3" id="KW-1185">Reference proteome</keyword>
<accession>A0A1B0BX94</accession>
<dbReference type="EMBL" id="JXJN01022127">
    <property type="status" value="NOT_ANNOTATED_CDS"/>
    <property type="molecule type" value="Genomic_DNA"/>
</dbReference>
<proteinExistence type="predicted"/>
<feature type="compositionally biased region" description="Low complexity" evidence="1">
    <location>
        <begin position="1"/>
        <end position="27"/>
    </location>
</feature>
<dbReference type="EMBL" id="JXJN01022126">
    <property type="status" value="NOT_ANNOTATED_CDS"/>
    <property type="molecule type" value="Genomic_DNA"/>
</dbReference>
<dbReference type="AlphaFoldDB" id="A0A1B0BX94"/>
<feature type="region of interest" description="Disordered" evidence="1">
    <location>
        <begin position="1"/>
        <end position="29"/>
    </location>
</feature>
<evidence type="ECO:0000313" key="2">
    <source>
        <dbReference type="EnsemblMetazoa" id="GPPI043288-PA"/>
    </source>
</evidence>
<sequence length="186" mass="21045">MSSSTTTTTTTTVMSASSSSPTSTTRTSDCRKFSPNIFNKSKCSHCFRQREEHSAAALECNRGLADLLIVMKKPPICFIKERKLLTLSYHLQYQRSLSTTTSALKALFFKYYACYTKFTTQQFTHFARSTFTRIFKDSLGRNWQMRNYTTPPQSNASAISDGELLIIAGSLEPRRSQMLLDKVQAT</sequence>
<evidence type="ECO:0000256" key="1">
    <source>
        <dbReference type="SAM" id="MobiDB-lite"/>
    </source>
</evidence>
<reference evidence="2" key="2">
    <citation type="submission" date="2020-05" db="UniProtKB">
        <authorList>
            <consortium name="EnsemblMetazoa"/>
        </authorList>
    </citation>
    <scope>IDENTIFICATION</scope>
    <source>
        <strain evidence="2">IAEA</strain>
    </source>
</reference>
<dbReference type="Proteomes" id="UP000092460">
    <property type="component" value="Unassembled WGS sequence"/>
</dbReference>
<organism evidence="2 3">
    <name type="scientific">Glossina palpalis gambiensis</name>
    <dbReference type="NCBI Taxonomy" id="67801"/>
    <lineage>
        <taxon>Eukaryota</taxon>
        <taxon>Metazoa</taxon>
        <taxon>Ecdysozoa</taxon>
        <taxon>Arthropoda</taxon>
        <taxon>Hexapoda</taxon>
        <taxon>Insecta</taxon>
        <taxon>Pterygota</taxon>
        <taxon>Neoptera</taxon>
        <taxon>Endopterygota</taxon>
        <taxon>Diptera</taxon>
        <taxon>Brachycera</taxon>
        <taxon>Muscomorpha</taxon>
        <taxon>Hippoboscoidea</taxon>
        <taxon>Glossinidae</taxon>
        <taxon>Glossina</taxon>
    </lineage>
</organism>
<evidence type="ECO:0000313" key="3">
    <source>
        <dbReference type="Proteomes" id="UP000092460"/>
    </source>
</evidence>